<accession>A0A6S8V403</accession>
<dbReference type="AlphaFoldDB" id="A0A6S8V403"/>
<dbReference type="EMBL" id="HBIW01013989">
    <property type="protein sequence ID" value="CAE0696582.1"/>
    <property type="molecule type" value="Transcribed_RNA"/>
</dbReference>
<evidence type="ECO:0000256" key="1">
    <source>
        <dbReference type="SAM" id="MobiDB-lite"/>
    </source>
</evidence>
<reference evidence="2" key="1">
    <citation type="submission" date="2021-01" db="EMBL/GenBank/DDBJ databases">
        <authorList>
            <person name="Corre E."/>
            <person name="Pelletier E."/>
            <person name="Niang G."/>
            <person name="Scheremetjew M."/>
            <person name="Finn R."/>
            <person name="Kale V."/>
            <person name="Holt S."/>
            <person name="Cochrane G."/>
            <person name="Meng A."/>
            <person name="Brown T."/>
            <person name="Cohen L."/>
        </authorList>
    </citation>
    <scope>NUCLEOTIDE SEQUENCE</scope>
    <source>
        <strain evidence="2">CCMP1756</strain>
    </source>
</reference>
<gene>
    <name evidence="2" type="ORF">PCAL00307_LOCUS12018</name>
    <name evidence="3" type="ORF">PCAL00307_LOCUS12019</name>
</gene>
<name>A0A6S8V403_9STRA</name>
<protein>
    <submittedName>
        <fullName evidence="2">Uncharacterized protein</fullName>
    </submittedName>
</protein>
<evidence type="ECO:0000313" key="3">
    <source>
        <dbReference type="EMBL" id="CAE0696583.1"/>
    </source>
</evidence>
<dbReference type="EMBL" id="HBIW01013990">
    <property type="protein sequence ID" value="CAE0696583.1"/>
    <property type="molecule type" value="Transcribed_RNA"/>
</dbReference>
<proteinExistence type="predicted"/>
<feature type="region of interest" description="Disordered" evidence="1">
    <location>
        <begin position="45"/>
        <end position="64"/>
    </location>
</feature>
<evidence type="ECO:0000313" key="2">
    <source>
        <dbReference type="EMBL" id="CAE0696582.1"/>
    </source>
</evidence>
<sequence>MSAALLNHSLPEAKSCCWCSVAGHALRVATTVRDAVLRARLSSEVGQTPWQASRRTKDDGASVAGSLSQKAGVATAALMRGCQIRLRDRASRETPPRHVGEH</sequence>
<organism evidence="2">
    <name type="scientific">Pelagomonas calceolata</name>
    <dbReference type="NCBI Taxonomy" id="35677"/>
    <lineage>
        <taxon>Eukaryota</taxon>
        <taxon>Sar</taxon>
        <taxon>Stramenopiles</taxon>
        <taxon>Ochrophyta</taxon>
        <taxon>Pelagophyceae</taxon>
        <taxon>Pelagomonadales</taxon>
        <taxon>Pelagomonadaceae</taxon>
        <taxon>Pelagomonas</taxon>
    </lineage>
</organism>